<evidence type="ECO:0000313" key="1">
    <source>
        <dbReference type="EMBL" id="MPM68137.1"/>
    </source>
</evidence>
<comment type="caution">
    <text evidence="1">The sequence shown here is derived from an EMBL/GenBank/DDBJ whole genome shotgun (WGS) entry which is preliminary data.</text>
</comment>
<gene>
    <name evidence="1" type="ORF">SDC9_115068</name>
</gene>
<reference evidence="1" key="1">
    <citation type="submission" date="2019-08" db="EMBL/GenBank/DDBJ databases">
        <authorList>
            <person name="Kucharzyk K."/>
            <person name="Murdoch R.W."/>
            <person name="Higgins S."/>
            <person name="Loffler F."/>
        </authorList>
    </citation>
    <scope>NUCLEOTIDE SEQUENCE</scope>
</reference>
<accession>A0A645BSC7</accession>
<dbReference type="EMBL" id="VSSQ01022083">
    <property type="protein sequence ID" value="MPM68137.1"/>
    <property type="molecule type" value="Genomic_DNA"/>
</dbReference>
<proteinExistence type="predicted"/>
<dbReference type="AlphaFoldDB" id="A0A645BSC7"/>
<organism evidence="1">
    <name type="scientific">bioreactor metagenome</name>
    <dbReference type="NCBI Taxonomy" id="1076179"/>
    <lineage>
        <taxon>unclassified sequences</taxon>
        <taxon>metagenomes</taxon>
        <taxon>ecological metagenomes</taxon>
    </lineage>
</organism>
<name>A0A645BSC7_9ZZZZ</name>
<protein>
    <submittedName>
        <fullName evidence="1">Uncharacterized protein</fullName>
    </submittedName>
</protein>
<sequence length="73" mass="7984">MIHVGQHHKGFFHVGIKGFDMETGAFLCGKGIDLPADHIHGGGDVESGFRHCPLKQHMFQKMGNTHFVAPFAA</sequence>